<feature type="domain" description="Glucose/Sorbosone dehydrogenase" evidence="3">
    <location>
        <begin position="31"/>
        <end position="319"/>
    </location>
</feature>
<keyword evidence="1 2" id="KW-0732">Signal</keyword>
<evidence type="ECO:0000259" key="4">
    <source>
        <dbReference type="Pfam" id="PF18962"/>
    </source>
</evidence>
<dbReference type="SUPFAM" id="SSF50952">
    <property type="entry name" value="Soluble quinoprotein glucose dehydrogenase"/>
    <property type="match status" value="1"/>
</dbReference>
<name>A0A916XWT7_9FLAO</name>
<feature type="domain" description="Secretion system C-terminal sorting" evidence="4">
    <location>
        <begin position="384"/>
        <end position="454"/>
    </location>
</feature>
<sequence length="458" mass="48768">MKKLVLFTLFCITSTLFSQSIALQSFATGFSSPVAIVNAGDSRLFVVQRGGAIRILNANGTINATNFLTIPSTTVLAGGERGLLGLAFHPNYATNGYFYVNYTRVGDGATVIARYSVNTTDANIANPASAQILLTVSQPYSNHNGGSLAFGPDGYLYIGMGDGGSGGDPQNYAQNINSLLGKMLRIDVDNGTPYSIPAGNPFAGATPGADEIWAVGVRNPWKFSFDRNTGDLWIADVGQNSVEEINKALPTEAGLNYGWKCYEGNSVFSTVGCGPIANYKFPIATYPYGGGYCSVTGGYSYTGLLYPNFQNKYFFADYCANRIGWIPTSGGTITWTAPFSGGLATFGEDVNGELYVAGVSGGIIYKINDTSLGTADFVNEGFSVYPNPAEEMVTLKNPNLSAIKQIVLNDASGKIVGTFHPTTGTETTLSVQNLTSGIYFLSIETANGEWHRTKLMKN</sequence>
<evidence type="ECO:0000259" key="3">
    <source>
        <dbReference type="Pfam" id="PF07995"/>
    </source>
</evidence>
<reference evidence="5" key="2">
    <citation type="submission" date="2020-09" db="EMBL/GenBank/DDBJ databases">
        <authorList>
            <person name="Sun Q."/>
            <person name="Zhou Y."/>
        </authorList>
    </citation>
    <scope>NUCLEOTIDE SEQUENCE</scope>
    <source>
        <strain evidence="5">CGMCC 1.12506</strain>
    </source>
</reference>
<proteinExistence type="predicted"/>
<dbReference type="NCBIfam" id="TIGR04183">
    <property type="entry name" value="Por_Secre_tail"/>
    <property type="match status" value="1"/>
</dbReference>
<dbReference type="Pfam" id="PF07995">
    <property type="entry name" value="GSDH"/>
    <property type="match status" value="1"/>
</dbReference>
<dbReference type="PANTHER" id="PTHR19328:SF75">
    <property type="entry name" value="ALDOSE SUGAR DEHYDROGENASE YLII"/>
    <property type="match status" value="1"/>
</dbReference>
<dbReference type="EMBL" id="BMFG01000002">
    <property type="protein sequence ID" value="GGD18244.1"/>
    <property type="molecule type" value="Genomic_DNA"/>
</dbReference>
<dbReference type="Gene3D" id="2.120.10.30">
    <property type="entry name" value="TolB, C-terminal domain"/>
    <property type="match status" value="1"/>
</dbReference>
<evidence type="ECO:0000256" key="2">
    <source>
        <dbReference type="SAM" id="SignalP"/>
    </source>
</evidence>
<organism evidence="5 6">
    <name type="scientific">Flavobacterium orientale</name>
    <dbReference type="NCBI Taxonomy" id="1756020"/>
    <lineage>
        <taxon>Bacteria</taxon>
        <taxon>Pseudomonadati</taxon>
        <taxon>Bacteroidota</taxon>
        <taxon>Flavobacteriia</taxon>
        <taxon>Flavobacteriales</taxon>
        <taxon>Flavobacteriaceae</taxon>
        <taxon>Flavobacterium</taxon>
    </lineage>
</organism>
<feature type="chain" id="PRO_5036928141" evidence="2">
    <location>
        <begin position="28"/>
        <end position="458"/>
    </location>
</feature>
<dbReference type="PANTHER" id="PTHR19328">
    <property type="entry name" value="HEDGEHOG-INTERACTING PROTEIN"/>
    <property type="match status" value="1"/>
</dbReference>
<dbReference type="InterPro" id="IPR011041">
    <property type="entry name" value="Quinoprot_gluc/sorb_DH_b-prop"/>
</dbReference>
<reference evidence="5" key="1">
    <citation type="journal article" date="2014" name="Int. J. Syst. Evol. Microbiol.">
        <title>Complete genome sequence of Corynebacterium casei LMG S-19264T (=DSM 44701T), isolated from a smear-ripened cheese.</title>
        <authorList>
            <consortium name="US DOE Joint Genome Institute (JGI-PGF)"/>
            <person name="Walter F."/>
            <person name="Albersmeier A."/>
            <person name="Kalinowski J."/>
            <person name="Ruckert C."/>
        </authorList>
    </citation>
    <scope>NUCLEOTIDE SEQUENCE</scope>
    <source>
        <strain evidence="5">CGMCC 1.12506</strain>
    </source>
</reference>
<dbReference type="InterPro" id="IPR012938">
    <property type="entry name" value="Glc/Sorbosone_DH"/>
</dbReference>
<evidence type="ECO:0000256" key="1">
    <source>
        <dbReference type="ARBA" id="ARBA00022729"/>
    </source>
</evidence>
<evidence type="ECO:0000313" key="5">
    <source>
        <dbReference type="EMBL" id="GGD18244.1"/>
    </source>
</evidence>
<accession>A0A916XWT7</accession>
<keyword evidence="6" id="KW-1185">Reference proteome</keyword>
<dbReference type="Pfam" id="PF18962">
    <property type="entry name" value="Por_Secre_tail"/>
    <property type="match status" value="1"/>
</dbReference>
<protein>
    <submittedName>
        <fullName evidence="5">Glucose dehydrogenase</fullName>
    </submittedName>
</protein>
<evidence type="ECO:0000313" key="6">
    <source>
        <dbReference type="Proteomes" id="UP000625735"/>
    </source>
</evidence>
<dbReference type="AlphaFoldDB" id="A0A916XWT7"/>
<comment type="caution">
    <text evidence="5">The sequence shown here is derived from an EMBL/GenBank/DDBJ whole genome shotgun (WGS) entry which is preliminary data.</text>
</comment>
<dbReference type="RefSeq" id="WP_188361051.1">
    <property type="nucleotide sequence ID" value="NZ_BMFG01000002.1"/>
</dbReference>
<feature type="signal peptide" evidence="2">
    <location>
        <begin position="1"/>
        <end position="27"/>
    </location>
</feature>
<dbReference type="InterPro" id="IPR026444">
    <property type="entry name" value="Secre_tail"/>
</dbReference>
<dbReference type="InterPro" id="IPR011042">
    <property type="entry name" value="6-blade_b-propeller_TolB-like"/>
</dbReference>
<gene>
    <name evidence="5" type="ORF">GCM10011343_06090</name>
</gene>
<dbReference type="Proteomes" id="UP000625735">
    <property type="component" value="Unassembled WGS sequence"/>
</dbReference>